<dbReference type="InterPro" id="IPR036529">
    <property type="entry name" value="KIX_dom_sf"/>
</dbReference>
<name>A0ABM3ZZ93_ZIZJJ</name>
<feature type="domain" description="Mediator complex subunit 15 KIX" evidence="4">
    <location>
        <begin position="239"/>
        <end position="317"/>
    </location>
</feature>
<protein>
    <submittedName>
        <fullName evidence="6 7">Mediator of RNA polymerase II transcription subunit 15a-like isoform X1</fullName>
    </submittedName>
</protein>
<sequence length="365" mass="41890">MNTSDWRTQLQPDTRQRIIDKIIDTLKKHLRYSGQEGLHELEKIAVRFEEKIYNAAISQQQQQQREQQVMAQQSNLSNMHQQQLGPQSSVTGLQQPQQLLGSTAQTGHADGGDWKEEAYQKIKSLNDLYFADMNEMSRKIAVKLQQHDSLQQPKTEQLEKLRLFKAMLDKSLAFLQLNKNSILIGHKDKLPLYEKQIVSFVSSNRPRRPASSLQQGQLVLTDHNNWRPIQSGEPTMDTSDWRSQLQPDSRQKIINKIMDTLKKNLPYSGQEGLHELEKVAVRFEEKIYNAAISQSDYLRKISLKMLSVETTCSNTMADSLPSNTVGTSSKTPDPGNVFKRSLRVRRKKHALKRVKKSRDPKGSML</sequence>
<gene>
    <name evidence="6 7 8" type="primary">LOC132800332</name>
</gene>
<evidence type="ECO:0000313" key="8">
    <source>
        <dbReference type="RefSeq" id="XP_060669765.1"/>
    </source>
</evidence>
<proteinExistence type="predicted"/>
<dbReference type="RefSeq" id="XP_060669765.1">
    <property type="nucleotide sequence ID" value="XM_060813782.1"/>
</dbReference>
<feature type="region of interest" description="Disordered" evidence="3">
    <location>
        <begin position="64"/>
        <end position="90"/>
    </location>
</feature>
<organism evidence="5 8">
    <name type="scientific">Ziziphus jujuba</name>
    <name type="common">Chinese jujube</name>
    <name type="synonym">Ziziphus sativa</name>
    <dbReference type="NCBI Taxonomy" id="326968"/>
    <lineage>
        <taxon>Eukaryota</taxon>
        <taxon>Viridiplantae</taxon>
        <taxon>Streptophyta</taxon>
        <taxon>Embryophyta</taxon>
        <taxon>Tracheophyta</taxon>
        <taxon>Spermatophyta</taxon>
        <taxon>Magnoliopsida</taxon>
        <taxon>eudicotyledons</taxon>
        <taxon>Gunneridae</taxon>
        <taxon>Pentapetalae</taxon>
        <taxon>rosids</taxon>
        <taxon>fabids</taxon>
        <taxon>Rosales</taxon>
        <taxon>Rhamnaceae</taxon>
        <taxon>Paliureae</taxon>
        <taxon>Ziziphus</taxon>
    </lineage>
</organism>
<dbReference type="InterPro" id="IPR044661">
    <property type="entry name" value="MED15a/b/c-like"/>
</dbReference>
<dbReference type="SUPFAM" id="SSF47040">
    <property type="entry name" value="Kix domain of CBP (creb binding protein)"/>
    <property type="match status" value="1"/>
</dbReference>
<dbReference type="PANTHER" id="PTHR33137">
    <property type="entry name" value="MEDIATOR OF RNA POLYMERASE II TRANSCRIPTION SUBUNIT 15A-RELATED"/>
    <property type="match status" value="1"/>
</dbReference>
<dbReference type="RefSeq" id="XP_060669763.1">
    <property type="nucleotide sequence ID" value="XM_060813780.1"/>
</dbReference>
<keyword evidence="5" id="KW-1185">Reference proteome</keyword>
<keyword evidence="2" id="KW-0539">Nucleus</keyword>
<feature type="compositionally biased region" description="Low complexity" evidence="3">
    <location>
        <begin position="64"/>
        <end position="73"/>
    </location>
</feature>
<feature type="compositionally biased region" description="Polar residues" evidence="3">
    <location>
        <begin position="232"/>
        <end position="245"/>
    </location>
</feature>
<reference evidence="5 6" key="1">
    <citation type="submission" date="2025-05" db="UniProtKB">
        <authorList>
            <consortium name="RefSeq"/>
        </authorList>
    </citation>
    <scope>NUCLEOTIDE SEQUENCE [LARGE SCALE GENOMIC DNA]</scope>
    <source>
        <tissue evidence="6 7">Seedling</tissue>
    </source>
</reference>
<dbReference type="GeneID" id="132800332"/>
<dbReference type="Gene3D" id="1.10.246.20">
    <property type="entry name" value="Coactivator CBP, KIX domain"/>
    <property type="match status" value="2"/>
</dbReference>
<dbReference type="RefSeq" id="XP_060669764.1">
    <property type="nucleotide sequence ID" value="XM_060813781.1"/>
</dbReference>
<dbReference type="Proteomes" id="UP001652623">
    <property type="component" value="Chromosome 1"/>
</dbReference>
<evidence type="ECO:0000259" key="4">
    <source>
        <dbReference type="Pfam" id="PF16987"/>
    </source>
</evidence>
<evidence type="ECO:0000256" key="3">
    <source>
        <dbReference type="SAM" id="MobiDB-lite"/>
    </source>
</evidence>
<accession>A0ABM3ZZ93</accession>
<feature type="compositionally biased region" description="Polar residues" evidence="3">
    <location>
        <begin position="74"/>
        <end position="90"/>
    </location>
</feature>
<evidence type="ECO:0000313" key="6">
    <source>
        <dbReference type="RefSeq" id="XP_060669763.1"/>
    </source>
</evidence>
<evidence type="ECO:0000256" key="1">
    <source>
        <dbReference type="ARBA" id="ARBA00004123"/>
    </source>
</evidence>
<comment type="subcellular location">
    <subcellularLocation>
        <location evidence="1">Nucleus</location>
    </subcellularLocation>
</comment>
<evidence type="ECO:0000313" key="5">
    <source>
        <dbReference type="Proteomes" id="UP001652623"/>
    </source>
</evidence>
<feature type="domain" description="Mediator complex subunit 15 KIX" evidence="4">
    <location>
        <begin position="4"/>
        <end position="81"/>
    </location>
</feature>
<evidence type="ECO:0000256" key="2">
    <source>
        <dbReference type="ARBA" id="ARBA00023242"/>
    </source>
</evidence>
<dbReference type="Pfam" id="PF16987">
    <property type="entry name" value="KIX_2"/>
    <property type="match status" value="2"/>
</dbReference>
<feature type="region of interest" description="Disordered" evidence="3">
    <location>
        <begin position="224"/>
        <end position="245"/>
    </location>
</feature>
<dbReference type="PANTHER" id="PTHR33137:SF4">
    <property type="entry name" value="MEDIATOR OF RNA POLYMERASE II TRANSCRIPTION SUBUNIT 15A-RELATED"/>
    <property type="match status" value="1"/>
</dbReference>
<dbReference type="InterPro" id="IPR036546">
    <property type="entry name" value="MED15_KIX"/>
</dbReference>
<evidence type="ECO:0000313" key="7">
    <source>
        <dbReference type="RefSeq" id="XP_060669764.1"/>
    </source>
</evidence>